<evidence type="ECO:0000313" key="4">
    <source>
        <dbReference type="Proteomes" id="UP001321125"/>
    </source>
</evidence>
<feature type="domain" description="PLD phosphodiesterase" evidence="2">
    <location>
        <begin position="88"/>
        <end position="115"/>
    </location>
</feature>
<dbReference type="InterPro" id="IPR025202">
    <property type="entry name" value="PLD-like_dom"/>
</dbReference>
<dbReference type="RefSeq" id="WP_268902309.1">
    <property type="nucleotide sequence ID" value="NZ_JAKNQT010000004.1"/>
</dbReference>
<comment type="caution">
    <text evidence="3">The sequence shown here is derived from an EMBL/GenBank/DDBJ whole genome shotgun (WGS) entry which is preliminary data.</text>
</comment>
<protein>
    <submittedName>
        <fullName evidence="3">Phospholipase D-like domain-containing protein</fullName>
    </submittedName>
</protein>
<name>A0ABT4IYB8_9GAMM</name>
<proteinExistence type="predicted"/>
<sequence>MKISEATRTYFAKDVYSIWKSRVSKAEESITVYSPYFDRLLISLLGNAQLRNENITIVTELNPASLLEMPNQLRALKNALSNGIIVLSTPRLHAKVLLTDDKFVAIGSQNFTSYARKSKECTVIPAATMTGSSFVDTLIRWREDATSVDEDFVDMLLSKISRHIRRHKKLLEETEAEFDELLKNHEEEKQNALLRRLEELERQSHIRMSQGVVYASIEHISGEWDYYDSLIADHEYDLTRWVVKKPGGNTEPYRFSRLAMYPMIIAETGRMGFARIGKTRITYIRKSLNWSNRRLQVGDYSLGVSITFPVTDTKKRNIVVRLTHPYLGSCEAAFLFTGDAFRLIRKHYFKGNSYWNEQHEAFVKELDAGFFGDLDSIASFFRRFFTSFTYKELGLDNKNVRDYLKGLHFRLTVIQFQGNPVLVIKKQW</sequence>
<dbReference type="InterPro" id="IPR001736">
    <property type="entry name" value="PLipase_D/transphosphatidylase"/>
</dbReference>
<evidence type="ECO:0000256" key="1">
    <source>
        <dbReference type="SAM" id="Coils"/>
    </source>
</evidence>
<dbReference type="PROSITE" id="PS50035">
    <property type="entry name" value="PLD"/>
    <property type="match status" value="1"/>
</dbReference>
<feature type="coiled-coil region" evidence="1">
    <location>
        <begin position="157"/>
        <end position="203"/>
    </location>
</feature>
<evidence type="ECO:0000259" key="2">
    <source>
        <dbReference type="PROSITE" id="PS50035"/>
    </source>
</evidence>
<reference evidence="3 4" key="1">
    <citation type="submission" date="2022-02" db="EMBL/GenBank/DDBJ databases">
        <title>Study of halophilic communities from a Mexican lake.</title>
        <authorList>
            <person name="Hernandez-Soto L.M."/>
            <person name="Martinez-Abarca F."/>
            <person name="Ramirez-Saad H.C."/>
            <person name="Aguirre-Garrido J.F."/>
        </authorList>
    </citation>
    <scope>NUCLEOTIDE SEQUENCE [LARGE SCALE GENOMIC DNA]</scope>
    <source>
        <strain evidence="3 4">Hjan13</strain>
    </source>
</reference>
<dbReference type="Proteomes" id="UP001321125">
    <property type="component" value="Unassembled WGS sequence"/>
</dbReference>
<accession>A0ABT4IYB8</accession>
<organism evidence="3 4">
    <name type="scientific">Vreelandella janggokensis</name>
    <dbReference type="NCBI Taxonomy" id="370767"/>
    <lineage>
        <taxon>Bacteria</taxon>
        <taxon>Pseudomonadati</taxon>
        <taxon>Pseudomonadota</taxon>
        <taxon>Gammaproteobacteria</taxon>
        <taxon>Oceanospirillales</taxon>
        <taxon>Halomonadaceae</taxon>
        <taxon>Vreelandella</taxon>
    </lineage>
</organism>
<gene>
    <name evidence="3" type="ORF">L0635_16525</name>
</gene>
<dbReference type="EMBL" id="JAKNQU010000007">
    <property type="protein sequence ID" value="MCZ0928683.1"/>
    <property type="molecule type" value="Genomic_DNA"/>
</dbReference>
<keyword evidence="4" id="KW-1185">Reference proteome</keyword>
<dbReference type="SUPFAM" id="SSF56024">
    <property type="entry name" value="Phospholipase D/nuclease"/>
    <property type="match status" value="1"/>
</dbReference>
<dbReference type="CDD" id="cd00138">
    <property type="entry name" value="PLDc_SF"/>
    <property type="match status" value="1"/>
</dbReference>
<dbReference type="Pfam" id="PF13091">
    <property type="entry name" value="PLDc_2"/>
    <property type="match status" value="1"/>
</dbReference>
<evidence type="ECO:0000313" key="3">
    <source>
        <dbReference type="EMBL" id="MCZ0928683.1"/>
    </source>
</evidence>
<dbReference type="Gene3D" id="3.30.870.10">
    <property type="entry name" value="Endonuclease Chain A"/>
    <property type="match status" value="1"/>
</dbReference>
<keyword evidence="1" id="KW-0175">Coiled coil</keyword>